<dbReference type="RefSeq" id="WP_364459045.1">
    <property type="nucleotide sequence ID" value="NZ_JBFARM010000013.1"/>
</dbReference>
<name>A0ABV3HFI8_9ACTN</name>
<reference evidence="1 2" key="1">
    <citation type="submission" date="2024-06" db="EMBL/GenBank/DDBJ databases">
        <title>The Natural Products Discovery Center: Release of the First 8490 Sequenced Strains for Exploring Actinobacteria Biosynthetic Diversity.</title>
        <authorList>
            <person name="Kalkreuter E."/>
            <person name="Kautsar S.A."/>
            <person name="Yang D."/>
            <person name="Bader C.D."/>
            <person name="Teijaro C.N."/>
            <person name="Fluegel L."/>
            <person name="Davis C.M."/>
            <person name="Simpson J.R."/>
            <person name="Lauterbach L."/>
            <person name="Steele A.D."/>
            <person name="Gui C."/>
            <person name="Meng S."/>
            <person name="Li G."/>
            <person name="Viehrig K."/>
            <person name="Ye F."/>
            <person name="Su P."/>
            <person name="Kiefer A.F."/>
            <person name="Nichols A."/>
            <person name="Cepeda A.J."/>
            <person name="Yan W."/>
            <person name="Fan B."/>
            <person name="Jiang Y."/>
            <person name="Adhikari A."/>
            <person name="Zheng C.-J."/>
            <person name="Schuster L."/>
            <person name="Cowan T.M."/>
            <person name="Smanski M.J."/>
            <person name="Chevrette M.G."/>
            <person name="De Carvalho L.P.S."/>
            <person name="Shen B."/>
        </authorList>
    </citation>
    <scope>NUCLEOTIDE SEQUENCE [LARGE SCALE GENOMIC DNA]</scope>
    <source>
        <strain evidence="1 2">NPDC049574</strain>
    </source>
</reference>
<protein>
    <submittedName>
        <fullName evidence="1">Uncharacterized protein</fullName>
    </submittedName>
</protein>
<sequence>MPLTVQQVLRRFPGWQITDMSGGWIAMRINFMPRVSGLSNVRCGETLEELAGNLHAETRRQKSQASIAGNSVAS</sequence>
<accession>A0ABV3HFI8</accession>
<gene>
    <name evidence="1" type="ORF">AB0K40_36810</name>
</gene>
<organism evidence="1 2">
    <name type="scientific">Nonomuraea bangladeshensis</name>
    <dbReference type="NCBI Taxonomy" id="404385"/>
    <lineage>
        <taxon>Bacteria</taxon>
        <taxon>Bacillati</taxon>
        <taxon>Actinomycetota</taxon>
        <taxon>Actinomycetes</taxon>
        <taxon>Streptosporangiales</taxon>
        <taxon>Streptosporangiaceae</taxon>
        <taxon>Nonomuraea</taxon>
    </lineage>
</organism>
<keyword evidence="2" id="KW-1185">Reference proteome</keyword>
<evidence type="ECO:0000313" key="1">
    <source>
        <dbReference type="EMBL" id="MEV4291104.1"/>
    </source>
</evidence>
<dbReference type="EMBL" id="JBFARM010000013">
    <property type="protein sequence ID" value="MEV4291104.1"/>
    <property type="molecule type" value="Genomic_DNA"/>
</dbReference>
<dbReference type="Proteomes" id="UP001552427">
    <property type="component" value="Unassembled WGS sequence"/>
</dbReference>
<evidence type="ECO:0000313" key="2">
    <source>
        <dbReference type="Proteomes" id="UP001552427"/>
    </source>
</evidence>
<comment type="caution">
    <text evidence="1">The sequence shown here is derived from an EMBL/GenBank/DDBJ whole genome shotgun (WGS) entry which is preliminary data.</text>
</comment>
<proteinExistence type="predicted"/>